<evidence type="ECO:0000313" key="1">
    <source>
        <dbReference type="EMBL" id="KAJ8301626.1"/>
    </source>
</evidence>
<sequence length="104" mass="12112">MYMTFFDCKSNILDPDTHKNKGVTQAYRSVLMLTLMQPHGALFETFKTDLQKIALQMYGYTYGADEMVTHYLQTMITQTYFNTTIFSANNSDADILKRIKSYCY</sequence>
<name>A0ABQ9E8E9_TEGGR</name>
<gene>
    <name evidence="1" type="ORF">KUTeg_020613</name>
</gene>
<comment type="caution">
    <text evidence="1">The sequence shown here is derived from an EMBL/GenBank/DDBJ whole genome shotgun (WGS) entry which is preliminary data.</text>
</comment>
<protein>
    <submittedName>
        <fullName evidence="1">Uncharacterized protein</fullName>
    </submittedName>
</protein>
<keyword evidence="2" id="KW-1185">Reference proteome</keyword>
<organism evidence="1 2">
    <name type="scientific">Tegillarca granosa</name>
    <name type="common">Malaysian cockle</name>
    <name type="synonym">Anadara granosa</name>
    <dbReference type="NCBI Taxonomy" id="220873"/>
    <lineage>
        <taxon>Eukaryota</taxon>
        <taxon>Metazoa</taxon>
        <taxon>Spiralia</taxon>
        <taxon>Lophotrochozoa</taxon>
        <taxon>Mollusca</taxon>
        <taxon>Bivalvia</taxon>
        <taxon>Autobranchia</taxon>
        <taxon>Pteriomorphia</taxon>
        <taxon>Arcoida</taxon>
        <taxon>Arcoidea</taxon>
        <taxon>Arcidae</taxon>
        <taxon>Tegillarca</taxon>
    </lineage>
</organism>
<proteinExistence type="predicted"/>
<dbReference type="EMBL" id="JARBDR010000918">
    <property type="protein sequence ID" value="KAJ8301626.1"/>
    <property type="molecule type" value="Genomic_DNA"/>
</dbReference>
<dbReference type="Proteomes" id="UP001217089">
    <property type="component" value="Unassembled WGS sequence"/>
</dbReference>
<evidence type="ECO:0000313" key="2">
    <source>
        <dbReference type="Proteomes" id="UP001217089"/>
    </source>
</evidence>
<reference evidence="1 2" key="1">
    <citation type="submission" date="2022-12" db="EMBL/GenBank/DDBJ databases">
        <title>Chromosome-level genome of Tegillarca granosa.</title>
        <authorList>
            <person name="Kim J."/>
        </authorList>
    </citation>
    <scope>NUCLEOTIDE SEQUENCE [LARGE SCALE GENOMIC DNA]</scope>
    <source>
        <strain evidence="1">Teg-2019</strain>
        <tissue evidence="1">Adductor muscle</tissue>
    </source>
</reference>
<accession>A0ABQ9E8E9</accession>